<organism evidence="1 2">
    <name type="scientific">Bosea eneae</name>
    <dbReference type="NCBI Taxonomy" id="151454"/>
    <lineage>
        <taxon>Bacteria</taxon>
        <taxon>Pseudomonadati</taxon>
        <taxon>Pseudomonadota</taxon>
        <taxon>Alphaproteobacteria</taxon>
        <taxon>Hyphomicrobiales</taxon>
        <taxon>Boseaceae</taxon>
        <taxon>Bosea</taxon>
    </lineage>
</organism>
<comment type="caution">
    <text evidence="1">The sequence shown here is derived from an EMBL/GenBank/DDBJ whole genome shotgun (WGS) entry which is preliminary data.</text>
</comment>
<protein>
    <submittedName>
        <fullName evidence="1">DUF2891 domain-containing protein</fullName>
    </submittedName>
</protein>
<dbReference type="InterPro" id="IPR021365">
    <property type="entry name" value="DUF2891"/>
</dbReference>
<evidence type="ECO:0000313" key="1">
    <source>
        <dbReference type="EMBL" id="MFC5419965.1"/>
    </source>
</evidence>
<reference evidence="2" key="1">
    <citation type="journal article" date="2019" name="Int. J. Syst. Evol. Microbiol.">
        <title>The Global Catalogue of Microorganisms (GCM) 10K type strain sequencing project: providing services to taxonomists for standard genome sequencing and annotation.</title>
        <authorList>
            <consortium name="The Broad Institute Genomics Platform"/>
            <consortium name="The Broad Institute Genome Sequencing Center for Infectious Disease"/>
            <person name="Wu L."/>
            <person name="Ma J."/>
        </authorList>
    </citation>
    <scope>NUCLEOTIDE SEQUENCE [LARGE SCALE GENOMIC DNA]</scope>
    <source>
        <strain evidence="2">NCAIM B.01391</strain>
    </source>
</reference>
<dbReference type="Proteomes" id="UP001596053">
    <property type="component" value="Unassembled WGS sequence"/>
</dbReference>
<dbReference type="Pfam" id="PF11199">
    <property type="entry name" value="DUF2891"/>
    <property type="match status" value="1"/>
</dbReference>
<dbReference type="EMBL" id="JBHSLW010000011">
    <property type="protein sequence ID" value="MFC5419965.1"/>
    <property type="molecule type" value="Genomic_DNA"/>
</dbReference>
<keyword evidence="2" id="KW-1185">Reference proteome</keyword>
<proteinExistence type="predicted"/>
<accession>A0ABW0IVS0</accession>
<dbReference type="RefSeq" id="WP_377798077.1">
    <property type="nucleotide sequence ID" value="NZ_JBHSLW010000011.1"/>
</dbReference>
<sequence length="337" mass="37682">MTAAHLTEELALRFARIALGHVGREYPNKPDHTLAGPEDARTPRELHPIFYGSYDWHSCVHSYWMLTRLLRRYPGFAAATDIRALFDAQLTPEKVAVECAYLAAPTARGFKRPYGWGWLLKLAAELSLLDDKSWSKIIAPLAEVFAQRFRDFLPLATYPVRVGTHFNTAFGLRMAADYATATADEALATLLRETALRWYGEDADCPAWGEPSGDDFQSSALIEAECMRRLLAPEAFLPWFDRFLPRLERREPATLFRPATVTDRSDGKIAHLDGLNLSRAWCWRALAGALPDGDVRRLVAKTAAAEHLAAGIPHIAGDYMGEHWLASFAVLALEEES</sequence>
<gene>
    <name evidence="1" type="ORF">ACFPOB_10360</name>
</gene>
<name>A0ABW0IVS0_9HYPH</name>
<evidence type="ECO:0000313" key="2">
    <source>
        <dbReference type="Proteomes" id="UP001596053"/>
    </source>
</evidence>